<name>A0A8H7H3K6_9AGAM</name>
<sequence>MDKKTLRIHPHSLQKDTTIALMFEPPRSRQLFKNQFPVVWKVLTFPVKNRSGSSIQYLPRFAFAYGQVDQNYIFHPTAWVEAQRGIVSNLSGATDQLRFDQSIHGDDSEHFVCKNNSSGVVNLSIGLLNGKGADQSTGSDVTTKFTPKLTAHVTRDYQATEILRGKMETDAIWSHNLDKLSEMDDVTLWNFVEDDESGSFSITVGDGDRGKPGTKGNFCIEYLPEFLTGAWDTTLMLMFEPPNSSKLYRDQFPVVWKVITFRAKGHSKAALHYQQRLAFGYAQTDWDNLVDSAAWVEVASGEVSRISGKAGQKRFGHNAKGHATKKLVCKNNTDSRANLSIGFVRGDGINQRYEPTMLWTGVGAKSNVAVQFTPILSAYITRDYKATEMLRGEVETDAIWTVNLDQLDDVTGWNLVEDDVTGAFGIERARFV</sequence>
<dbReference type="Proteomes" id="UP000650582">
    <property type="component" value="Unassembled WGS sequence"/>
</dbReference>
<dbReference type="EMBL" id="JACYCC010000066">
    <property type="protein sequence ID" value="KAF8676334.1"/>
    <property type="molecule type" value="Genomic_DNA"/>
</dbReference>
<gene>
    <name evidence="1" type="ORF">RHS04_06537</name>
</gene>
<evidence type="ECO:0000313" key="1">
    <source>
        <dbReference type="EMBL" id="KAF8676334.1"/>
    </source>
</evidence>
<protein>
    <submittedName>
        <fullName evidence="1">Uncharacterized protein</fullName>
    </submittedName>
</protein>
<proteinExistence type="predicted"/>
<dbReference type="AlphaFoldDB" id="A0A8H7H3K6"/>
<accession>A0A8H7H3K6</accession>
<comment type="caution">
    <text evidence="1">The sequence shown here is derived from an EMBL/GenBank/DDBJ whole genome shotgun (WGS) entry which is preliminary data.</text>
</comment>
<organism evidence="1 2">
    <name type="scientific">Rhizoctonia solani</name>
    <dbReference type="NCBI Taxonomy" id="456999"/>
    <lineage>
        <taxon>Eukaryota</taxon>
        <taxon>Fungi</taxon>
        <taxon>Dikarya</taxon>
        <taxon>Basidiomycota</taxon>
        <taxon>Agaricomycotina</taxon>
        <taxon>Agaricomycetes</taxon>
        <taxon>Cantharellales</taxon>
        <taxon>Ceratobasidiaceae</taxon>
        <taxon>Rhizoctonia</taxon>
    </lineage>
</organism>
<evidence type="ECO:0000313" key="2">
    <source>
        <dbReference type="Proteomes" id="UP000650582"/>
    </source>
</evidence>
<reference evidence="1" key="1">
    <citation type="submission" date="2020-09" db="EMBL/GenBank/DDBJ databases">
        <title>Comparative genome analyses of four rice-infecting Rhizoctonia solani isolates reveal extensive enrichment of homogalacturonan modification genes.</title>
        <authorList>
            <person name="Lee D.-Y."/>
            <person name="Jeon J."/>
            <person name="Kim K.-T."/>
            <person name="Cheong K."/>
            <person name="Song H."/>
            <person name="Choi G."/>
            <person name="Ko J."/>
            <person name="Opiyo S.O."/>
            <person name="Zuo S."/>
            <person name="Madhav S."/>
            <person name="Lee Y.-H."/>
            <person name="Wang G.-L."/>
        </authorList>
    </citation>
    <scope>NUCLEOTIDE SEQUENCE</scope>
    <source>
        <strain evidence="1">AG1-IA YN-7</strain>
    </source>
</reference>